<keyword evidence="4" id="KW-0560">Oxidoreductase</keyword>
<dbReference type="Pfam" id="PF04116">
    <property type="entry name" value="FA_hydroxylase"/>
    <property type="match status" value="1"/>
</dbReference>
<feature type="domain" description="Fatty acid hydroxylase" evidence="8">
    <location>
        <begin position="97"/>
        <end position="230"/>
    </location>
</feature>
<keyword evidence="10" id="KW-1185">Reference proteome</keyword>
<evidence type="ECO:0000313" key="10">
    <source>
        <dbReference type="Proteomes" id="UP000313645"/>
    </source>
</evidence>
<feature type="transmembrane region" description="Helical" evidence="7">
    <location>
        <begin position="93"/>
        <end position="110"/>
    </location>
</feature>
<gene>
    <name evidence="9" type="ORF">EZI54_14805</name>
</gene>
<feature type="transmembrane region" description="Helical" evidence="7">
    <location>
        <begin position="57"/>
        <end position="81"/>
    </location>
</feature>
<evidence type="ECO:0000256" key="2">
    <source>
        <dbReference type="ARBA" id="ARBA00022692"/>
    </source>
</evidence>
<dbReference type="PANTHER" id="PTHR21624">
    <property type="entry name" value="STEROL DESATURASE-RELATED PROTEIN"/>
    <property type="match status" value="1"/>
</dbReference>
<dbReference type="Proteomes" id="UP000313645">
    <property type="component" value="Unassembled WGS sequence"/>
</dbReference>
<dbReference type="PANTHER" id="PTHR21624:SF1">
    <property type="entry name" value="ALKYLGLYCEROL MONOOXYGENASE"/>
    <property type="match status" value="1"/>
</dbReference>
<feature type="transmembrane region" description="Helical" evidence="7">
    <location>
        <begin position="16"/>
        <end position="36"/>
    </location>
</feature>
<dbReference type="RefSeq" id="WP_131482663.1">
    <property type="nucleotide sequence ID" value="NZ_SJDL01000024.1"/>
</dbReference>
<name>A0ABY1ZHZ3_9GAMM</name>
<sequence>MSPTPLTDLLGFDPHLVTLALAPAFFLAMAGEWLHLRHNRTAYPSATYTWADTLSNMSLAGLYQASDVIAALLTIVVYNALFDVRLFDIPFNGWSVALLFLVQDFVYYWFHRAHHRIRWFWCSHVVHHSSEKLNLSTAFRQSVTYPITGMWLFWLPIVFIGFPPETVIFAVAISLAYQFFIHTQTIGRLGPLEWILNTPSHHRAHHGRNPRYIDRNYGGILIVWDRLFGTFVEEDAVEKPDYGIPRQIRTHNPVTLNFHEWRDMFRDLVAPGLTLKERALVLFGPPELADALGRNRSAEGMERVKGIEPSS</sequence>
<evidence type="ECO:0000259" key="8">
    <source>
        <dbReference type="Pfam" id="PF04116"/>
    </source>
</evidence>
<comment type="caution">
    <text evidence="9">The sequence shown here is derived from an EMBL/GenBank/DDBJ whole genome shotgun (WGS) entry which is preliminary data.</text>
</comment>
<evidence type="ECO:0000256" key="4">
    <source>
        <dbReference type="ARBA" id="ARBA00023002"/>
    </source>
</evidence>
<proteinExistence type="predicted"/>
<evidence type="ECO:0000256" key="1">
    <source>
        <dbReference type="ARBA" id="ARBA00004127"/>
    </source>
</evidence>
<protein>
    <submittedName>
        <fullName evidence="9">Sterol desaturase family protein</fullName>
    </submittedName>
</protein>
<dbReference type="InterPro" id="IPR051689">
    <property type="entry name" value="Sterol_desaturase/TMEM195"/>
</dbReference>
<dbReference type="InterPro" id="IPR006694">
    <property type="entry name" value="Fatty_acid_hydroxylase"/>
</dbReference>
<comment type="subcellular location">
    <subcellularLocation>
        <location evidence="1">Endomembrane system</location>
        <topology evidence="1">Multi-pass membrane protein</topology>
    </subcellularLocation>
</comment>
<keyword evidence="5" id="KW-0443">Lipid metabolism</keyword>
<reference evidence="9 10" key="1">
    <citation type="submission" date="2019-02" db="EMBL/GenBank/DDBJ databases">
        <title>Marinobacter halodurans sp. nov., a marine bacterium isolated from sea tidal flat.</title>
        <authorList>
            <person name="Yoo Y."/>
            <person name="Lee D.W."/>
            <person name="Kim B.S."/>
            <person name="Kim J.-J."/>
        </authorList>
    </citation>
    <scope>NUCLEOTIDE SEQUENCE [LARGE SCALE GENOMIC DNA]</scope>
    <source>
        <strain evidence="9 10">YJ-S3-2</strain>
    </source>
</reference>
<evidence type="ECO:0000313" key="9">
    <source>
        <dbReference type="EMBL" id="TBW53762.1"/>
    </source>
</evidence>
<keyword evidence="3 7" id="KW-1133">Transmembrane helix</keyword>
<evidence type="ECO:0000256" key="6">
    <source>
        <dbReference type="ARBA" id="ARBA00023136"/>
    </source>
</evidence>
<keyword evidence="2 7" id="KW-0812">Transmembrane</keyword>
<evidence type="ECO:0000256" key="5">
    <source>
        <dbReference type="ARBA" id="ARBA00023098"/>
    </source>
</evidence>
<evidence type="ECO:0000256" key="7">
    <source>
        <dbReference type="SAM" id="Phobius"/>
    </source>
</evidence>
<evidence type="ECO:0000256" key="3">
    <source>
        <dbReference type="ARBA" id="ARBA00022989"/>
    </source>
</evidence>
<dbReference type="EMBL" id="SJDL01000024">
    <property type="protein sequence ID" value="TBW53762.1"/>
    <property type="molecule type" value="Genomic_DNA"/>
</dbReference>
<keyword evidence="6 7" id="KW-0472">Membrane</keyword>
<organism evidence="9 10">
    <name type="scientific">Marinobacter halodurans</name>
    <dbReference type="NCBI Taxonomy" id="2528979"/>
    <lineage>
        <taxon>Bacteria</taxon>
        <taxon>Pseudomonadati</taxon>
        <taxon>Pseudomonadota</taxon>
        <taxon>Gammaproteobacteria</taxon>
        <taxon>Pseudomonadales</taxon>
        <taxon>Marinobacteraceae</taxon>
        <taxon>Marinobacter</taxon>
    </lineage>
</organism>
<accession>A0ABY1ZHZ3</accession>
<feature type="transmembrane region" description="Helical" evidence="7">
    <location>
        <begin position="143"/>
        <end position="162"/>
    </location>
</feature>